<evidence type="ECO:0000313" key="4">
    <source>
        <dbReference type="Proteomes" id="UP000823775"/>
    </source>
</evidence>
<proteinExistence type="inferred from homology"/>
<dbReference type="InterPro" id="IPR002528">
    <property type="entry name" value="MATE_fam"/>
</dbReference>
<keyword evidence="2" id="KW-0472">Membrane</keyword>
<feature type="transmembrane region" description="Helical" evidence="2">
    <location>
        <begin position="69"/>
        <end position="88"/>
    </location>
</feature>
<dbReference type="Pfam" id="PF01554">
    <property type="entry name" value="MatE"/>
    <property type="match status" value="1"/>
</dbReference>
<gene>
    <name evidence="3" type="primary">DTX16_2</name>
    <name evidence="3" type="ORF">HAX54_019547</name>
</gene>
<dbReference type="Proteomes" id="UP000823775">
    <property type="component" value="Unassembled WGS sequence"/>
</dbReference>
<protein>
    <submittedName>
        <fullName evidence="3">Protein DETOXIFICATION 16</fullName>
    </submittedName>
</protein>
<feature type="transmembrane region" description="Helical" evidence="2">
    <location>
        <begin position="39"/>
        <end position="57"/>
    </location>
</feature>
<accession>A0ABS8US77</accession>
<name>A0ABS8US77_DATST</name>
<reference evidence="3 4" key="1">
    <citation type="journal article" date="2021" name="BMC Genomics">
        <title>Datura genome reveals duplications of psychoactive alkaloid biosynthetic genes and high mutation rate following tissue culture.</title>
        <authorList>
            <person name="Rajewski A."/>
            <person name="Carter-House D."/>
            <person name="Stajich J."/>
            <person name="Litt A."/>
        </authorList>
    </citation>
    <scope>NUCLEOTIDE SEQUENCE [LARGE SCALE GENOMIC DNA]</scope>
    <source>
        <strain evidence="3">AR-01</strain>
    </source>
</reference>
<keyword evidence="2" id="KW-1133">Transmembrane helix</keyword>
<dbReference type="PANTHER" id="PTHR11206">
    <property type="entry name" value="MULTIDRUG RESISTANCE PROTEIN"/>
    <property type="match status" value="1"/>
</dbReference>
<comment type="caution">
    <text evidence="3">The sequence shown here is derived from an EMBL/GenBank/DDBJ whole genome shotgun (WGS) entry which is preliminary data.</text>
</comment>
<evidence type="ECO:0000256" key="1">
    <source>
        <dbReference type="ARBA" id="ARBA00010199"/>
    </source>
</evidence>
<sequence>MDTQQRKEDVEVFAEVKKLLALAMPLIQDPEIAAEAGNYAGFMILSIFAYGLLECQVKFLQAQNNVKPMMFTTVITLLLHVLSCWILVLKASLGSKGAGSG</sequence>
<dbReference type="EMBL" id="JACEIK010002372">
    <property type="protein sequence ID" value="MCD9560756.1"/>
    <property type="molecule type" value="Genomic_DNA"/>
</dbReference>
<comment type="similarity">
    <text evidence="1">Belongs to the multi antimicrobial extrusion (MATE) (TC 2.A.66.1) family.</text>
</comment>
<keyword evidence="2" id="KW-0812">Transmembrane</keyword>
<evidence type="ECO:0000256" key="2">
    <source>
        <dbReference type="SAM" id="Phobius"/>
    </source>
</evidence>
<organism evidence="3 4">
    <name type="scientific">Datura stramonium</name>
    <name type="common">Jimsonweed</name>
    <name type="synonym">Common thornapple</name>
    <dbReference type="NCBI Taxonomy" id="4076"/>
    <lineage>
        <taxon>Eukaryota</taxon>
        <taxon>Viridiplantae</taxon>
        <taxon>Streptophyta</taxon>
        <taxon>Embryophyta</taxon>
        <taxon>Tracheophyta</taxon>
        <taxon>Spermatophyta</taxon>
        <taxon>Magnoliopsida</taxon>
        <taxon>eudicotyledons</taxon>
        <taxon>Gunneridae</taxon>
        <taxon>Pentapetalae</taxon>
        <taxon>asterids</taxon>
        <taxon>lamiids</taxon>
        <taxon>Solanales</taxon>
        <taxon>Solanaceae</taxon>
        <taxon>Solanoideae</taxon>
        <taxon>Datureae</taxon>
        <taxon>Datura</taxon>
    </lineage>
</organism>
<keyword evidence="4" id="KW-1185">Reference proteome</keyword>
<evidence type="ECO:0000313" key="3">
    <source>
        <dbReference type="EMBL" id="MCD9560756.1"/>
    </source>
</evidence>